<dbReference type="Gene3D" id="2.150.10.10">
    <property type="entry name" value="Serralysin-like metalloprotease, C-terminal"/>
    <property type="match status" value="1"/>
</dbReference>
<dbReference type="OrthoDB" id="7250938at2"/>
<sequence>MAIFTGGQAADTLIGGLGPDVFIFGRNLEPFASDPPTADTGVGPGNRDVILDFQDHADRIDLTHYLNPFAGPDGQPPAVFLGRHPFEATDALQVRYEFEHGNSIVQIVSPFGAPPSGTVPSGPTQEIELTGIHHLRPGDFILA</sequence>
<evidence type="ECO:0000313" key="1">
    <source>
        <dbReference type="EMBL" id="TDH62135.1"/>
    </source>
</evidence>
<protein>
    <recommendedName>
        <fullName evidence="3">Calcium-binding protein</fullName>
    </recommendedName>
</protein>
<comment type="caution">
    <text evidence="1">The sequence shown here is derived from an EMBL/GenBank/DDBJ whole genome shotgun (WGS) entry which is preliminary data.</text>
</comment>
<dbReference type="EMBL" id="SMSJ01000014">
    <property type="protein sequence ID" value="TDH62135.1"/>
    <property type="molecule type" value="Genomic_DNA"/>
</dbReference>
<proteinExistence type="predicted"/>
<gene>
    <name evidence="1" type="ORF">E2C06_13235</name>
</gene>
<dbReference type="SUPFAM" id="SSF51120">
    <property type="entry name" value="beta-Roll"/>
    <property type="match status" value="1"/>
</dbReference>
<evidence type="ECO:0000313" key="2">
    <source>
        <dbReference type="Proteomes" id="UP000295096"/>
    </source>
</evidence>
<organism evidence="1 2">
    <name type="scientific">Dankookia rubra</name>
    <dbReference type="NCBI Taxonomy" id="1442381"/>
    <lineage>
        <taxon>Bacteria</taxon>
        <taxon>Pseudomonadati</taxon>
        <taxon>Pseudomonadota</taxon>
        <taxon>Alphaproteobacteria</taxon>
        <taxon>Acetobacterales</taxon>
        <taxon>Roseomonadaceae</taxon>
        <taxon>Dankookia</taxon>
    </lineage>
</organism>
<name>A0A4V3AA84_9PROT</name>
<dbReference type="Proteomes" id="UP000295096">
    <property type="component" value="Unassembled WGS sequence"/>
</dbReference>
<dbReference type="InterPro" id="IPR011049">
    <property type="entry name" value="Serralysin-like_metalloprot_C"/>
</dbReference>
<dbReference type="AlphaFoldDB" id="A0A4V3AA84"/>
<accession>A0A4V3AA84</accession>
<dbReference type="RefSeq" id="WP_133289075.1">
    <property type="nucleotide sequence ID" value="NZ_SMSJ01000014.1"/>
</dbReference>
<keyword evidence="2" id="KW-1185">Reference proteome</keyword>
<reference evidence="1 2" key="1">
    <citation type="journal article" date="2016" name="J. Microbiol.">
        <title>Dankookia rubra gen. nov., sp. nov., an alphaproteobacterium isolated from sediment of a shallow stream.</title>
        <authorList>
            <person name="Kim W.H."/>
            <person name="Kim D.H."/>
            <person name="Kang K."/>
            <person name="Ahn T.Y."/>
        </authorList>
    </citation>
    <scope>NUCLEOTIDE SEQUENCE [LARGE SCALE GENOMIC DNA]</scope>
    <source>
        <strain evidence="1 2">JCM30602</strain>
    </source>
</reference>
<evidence type="ECO:0008006" key="3">
    <source>
        <dbReference type="Google" id="ProtNLM"/>
    </source>
</evidence>